<evidence type="ECO:0000256" key="1">
    <source>
        <dbReference type="ARBA" id="ARBA00010876"/>
    </source>
</evidence>
<dbReference type="CDD" id="cd02869">
    <property type="entry name" value="PseudoU_synth_RluA_like"/>
    <property type="match status" value="1"/>
</dbReference>
<feature type="domain" description="RNA-binding S4" evidence="6">
    <location>
        <begin position="14"/>
        <end position="78"/>
    </location>
</feature>
<dbReference type="SMART" id="SM00363">
    <property type="entry name" value="S4"/>
    <property type="match status" value="1"/>
</dbReference>
<dbReference type="GO" id="GO:0000455">
    <property type="term" value="P:enzyme-directed rRNA pseudouridine synthesis"/>
    <property type="evidence" value="ECO:0007669"/>
    <property type="project" value="TreeGrafter"/>
</dbReference>
<organism evidence="7">
    <name type="scientific">Candidatus Shikimatogenerans sp. Tcar</name>
    <dbReference type="NCBI Taxonomy" id="3158565"/>
    <lineage>
        <taxon>Bacteria</taxon>
        <taxon>Pseudomonadati</taxon>
        <taxon>Bacteroidota</taxon>
        <taxon>Flavobacteriia</taxon>
        <taxon>Flavobacteriales</taxon>
        <taxon>Candidatus Shikimatogenerans</taxon>
    </lineage>
</organism>
<dbReference type="InterPro" id="IPR020103">
    <property type="entry name" value="PsdUridine_synth_cat_dom_sf"/>
</dbReference>
<proteinExistence type="inferred from homology"/>
<dbReference type="Pfam" id="PF00849">
    <property type="entry name" value="PseudoU_synth_2"/>
    <property type="match status" value="1"/>
</dbReference>
<comment type="similarity">
    <text evidence="1 5">Belongs to the pseudouridine synthase RluA family.</text>
</comment>
<evidence type="ECO:0000256" key="3">
    <source>
        <dbReference type="PIRSR" id="PIRSR606225-1"/>
    </source>
</evidence>
<dbReference type="PANTHER" id="PTHR21600:SF44">
    <property type="entry name" value="RIBOSOMAL LARGE SUBUNIT PSEUDOURIDINE SYNTHASE D"/>
    <property type="match status" value="1"/>
</dbReference>
<evidence type="ECO:0000256" key="2">
    <source>
        <dbReference type="ARBA" id="ARBA00023235"/>
    </source>
</evidence>
<evidence type="ECO:0000259" key="6">
    <source>
        <dbReference type="SMART" id="SM00363"/>
    </source>
</evidence>
<dbReference type="PROSITE" id="PS50889">
    <property type="entry name" value="S4"/>
    <property type="match status" value="1"/>
</dbReference>
<gene>
    <name evidence="7" type="ORF">ABNO60_00835</name>
</gene>
<feature type="active site" evidence="3">
    <location>
        <position position="137"/>
    </location>
</feature>
<evidence type="ECO:0000256" key="4">
    <source>
        <dbReference type="PROSITE-ProRule" id="PRU00182"/>
    </source>
</evidence>
<dbReference type="Gene3D" id="3.10.290.10">
    <property type="entry name" value="RNA-binding S4 domain"/>
    <property type="match status" value="1"/>
</dbReference>
<dbReference type="EC" id="5.4.99.-" evidence="5"/>
<dbReference type="NCBIfam" id="TIGR00005">
    <property type="entry name" value="rluA_subfam"/>
    <property type="match status" value="1"/>
</dbReference>
<dbReference type="InterPro" id="IPR002942">
    <property type="entry name" value="S4_RNA-bd"/>
</dbReference>
<comment type="function">
    <text evidence="5">Responsible for synthesis of pseudouridine from uracil.</text>
</comment>
<dbReference type="InterPro" id="IPR006224">
    <property type="entry name" value="PsdUridine_synth_RluA-like_CS"/>
</dbReference>
<dbReference type="GO" id="GO:0003723">
    <property type="term" value="F:RNA binding"/>
    <property type="evidence" value="ECO:0007669"/>
    <property type="project" value="UniProtKB-KW"/>
</dbReference>
<dbReference type="InterPro" id="IPR036986">
    <property type="entry name" value="S4_RNA-bd_sf"/>
</dbReference>
<dbReference type="InterPro" id="IPR050188">
    <property type="entry name" value="RluA_PseudoU_synthase"/>
</dbReference>
<dbReference type="PROSITE" id="PS01129">
    <property type="entry name" value="PSI_RLU"/>
    <property type="match status" value="1"/>
</dbReference>
<keyword evidence="2 5" id="KW-0413">Isomerase</keyword>
<dbReference type="EMBL" id="CP157896">
    <property type="protein sequence ID" value="XBT18676.1"/>
    <property type="molecule type" value="Genomic_DNA"/>
</dbReference>
<dbReference type="InterPro" id="IPR006145">
    <property type="entry name" value="PsdUridine_synth_RsuA/RluA"/>
</dbReference>
<protein>
    <recommendedName>
        <fullName evidence="5">Pseudouridine synthase</fullName>
        <ecNumber evidence="5">5.4.99.-</ecNumber>
    </recommendedName>
</protein>
<evidence type="ECO:0000313" key="7">
    <source>
        <dbReference type="EMBL" id="XBT18676.1"/>
    </source>
</evidence>
<reference evidence="7" key="1">
    <citation type="submission" date="2024-06" db="EMBL/GenBank/DDBJ databases">
        <title>Diversity, functionality, and evolutionary history of bacterial symbionts in false click beetles (Coleoptera, Throscidae).</title>
        <authorList>
            <person name="Wierz J.C."/>
            <person name="Malm H."/>
            <person name="Kaltenpoth M."/>
            <person name="Engl T."/>
        </authorList>
    </citation>
    <scope>NUCLEOTIDE SEQUENCE</scope>
    <source>
        <strain evidence="7">Tcar</strain>
    </source>
</reference>
<evidence type="ECO:0000256" key="5">
    <source>
        <dbReference type="RuleBase" id="RU362028"/>
    </source>
</evidence>
<dbReference type="AlphaFoldDB" id="A0AAU7QRT4"/>
<dbReference type="GO" id="GO:0120159">
    <property type="term" value="F:rRNA pseudouridine synthase activity"/>
    <property type="evidence" value="ECO:0007669"/>
    <property type="project" value="UniProtKB-ARBA"/>
</dbReference>
<dbReference type="PANTHER" id="PTHR21600">
    <property type="entry name" value="MITOCHONDRIAL RNA PSEUDOURIDINE SYNTHASE"/>
    <property type="match status" value="1"/>
</dbReference>
<dbReference type="SUPFAM" id="SSF55174">
    <property type="entry name" value="Alpha-L RNA-binding motif"/>
    <property type="match status" value="1"/>
</dbReference>
<name>A0AAU7QRT4_9FLAO</name>
<dbReference type="InterPro" id="IPR006225">
    <property type="entry name" value="PsdUridine_synth_RluC/D"/>
</dbReference>
<dbReference type="Gene3D" id="3.30.2350.10">
    <property type="entry name" value="Pseudouridine synthase"/>
    <property type="match status" value="1"/>
</dbReference>
<sequence>MKKCKFCYFNFFTIRIDKFLSYIYKISRNNILFLIKKKKILVNNKYIKKSFFLNKKDEIFILKNNFKNKYKILPKKYNINILYEDNYLLIINKEYNLIVNPNIINHKNTLINYLLYKYNNKLFLCKKYNMGLINRLDKDTTGIILISKNIKILLHIQNQFKEHKIIKKYFVIVHGIFKKKRLCIKNNICRSKKNKFKMTISNNRGKYSITFLKKIKILRNFTLLKCYLKTGRTHQIRVHLNSINYNVLNDKVYNKFNNKYINKIKKINRQALHSYYIKFFHPIYKKNIEIYCKLPNDMKSFINYYK</sequence>
<accession>A0AAU7QRT4</accession>
<keyword evidence="4" id="KW-0694">RNA-binding</keyword>
<dbReference type="SUPFAM" id="SSF55120">
    <property type="entry name" value="Pseudouridine synthase"/>
    <property type="match status" value="1"/>
</dbReference>
<comment type="catalytic activity">
    <reaction evidence="5">
        <text>a uridine in RNA = a pseudouridine in RNA</text>
        <dbReference type="Rhea" id="RHEA:48348"/>
        <dbReference type="Rhea" id="RHEA-COMP:12068"/>
        <dbReference type="Rhea" id="RHEA-COMP:12069"/>
        <dbReference type="ChEBI" id="CHEBI:65314"/>
        <dbReference type="ChEBI" id="CHEBI:65315"/>
    </reaction>
</comment>